<reference evidence="3 4" key="1">
    <citation type="submission" date="2019-06" db="EMBL/GenBank/DDBJ databases">
        <title>A chromosome-scale genome assembly of the striped catfish, Pangasianodon hypophthalmus.</title>
        <authorList>
            <person name="Wen M."/>
            <person name="Zahm M."/>
            <person name="Roques C."/>
            <person name="Cabau C."/>
            <person name="Klopp C."/>
            <person name="Donnadieu C."/>
            <person name="Jouanno E."/>
            <person name="Avarre J.-C."/>
            <person name="Campet M."/>
            <person name="Ha T.T.T."/>
            <person name="Dugue R."/>
            <person name="Lampietro C."/>
            <person name="Louis A."/>
            <person name="Herpin A."/>
            <person name="Echchiki A."/>
            <person name="Berthelot C."/>
            <person name="Parey E."/>
            <person name="Roest-Crollius H."/>
            <person name="Braasch I."/>
            <person name="Postlethwait J."/>
            <person name="Bobe J."/>
            <person name="Montfort J."/>
            <person name="Bouchez O."/>
            <person name="Begum T."/>
            <person name="Schartl M."/>
            <person name="Guiguen Y."/>
        </authorList>
    </citation>
    <scope>NUCLEOTIDE SEQUENCE [LARGE SCALE GENOMIC DNA]</scope>
    <source>
        <strain evidence="3 4">Indonesia</strain>
        <tissue evidence="3">Blood</tissue>
    </source>
</reference>
<feature type="compositionally biased region" description="Polar residues" evidence="1">
    <location>
        <begin position="21"/>
        <end position="34"/>
    </location>
</feature>
<comment type="caution">
    <text evidence="3">The sequence shown here is derived from an EMBL/GenBank/DDBJ whole genome shotgun (WGS) entry which is preliminary data.</text>
</comment>
<protein>
    <recommendedName>
        <fullName evidence="2">Serine/threonine-protein kinase SMG1 N-terminal domain-containing protein</fullName>
    </recommendedName>
</protein>
<dbReference type="Proteomes" id="UP000327468">
    <property type="component" value="Chromosome 13"/>
</dbReference>
<evidence type="ECO:0000313" key="4">
    <source>
        <dbReference type="Proteomes" id="UP000327468"/>
    </source>
</evidence>
<proteinExistence type="predicted"/>
<dbReference type="InterPro" id="IPR035175">
    <property type="entry name" value="SMG1_N"/>
</dbReference>
<dbReference type="Pfam" id="PF17229">
    <property type="entry name" value="SMG1_N"/>
    <property type="match status" value="1"/>
</dbReference>
<sequence>MSRKALGSRLSSAHKLHRNWNDWQPRSDSTSASQEGVKCSVSRDHGSAAVYEPAHSEQPGTPTPPPHHDAYTAHGSLEEAGVYDADGGHGENTFGWKSLGQELRINDVTADLPSFQHGHRALAAKDMRKSQDRPQAHSDESRLANLLRRVSREDDRDRRLATLKQMRELIIHSENKVVLVKQLDTILSTLNDILNESSKLLHELRQEAACCLGLLCAALSYEAEKIFKWMFVKFSSCSKDEVKLLYLVAVYKALETAGEKKAFSPVMQVPWKRRDAATNVIP</sequence>
<organism evidence="3 4">
    <name type="scientific">Pangasianodon hypophthalmus</name>
    <name type="common">Striped catfish</name>
    <name type="synonym">Helicophagus hypophthalmus</name>
    <dbReference type="NCBI Taxonomy" id="310915"/>
    <lineage>
        <taxon>Eukaryota</taxon>
        <taxon>Metazoa</taxon>
        <taxon>Chordata</taxon>
        <taxon>Craniata</taxon>
        <taxon>Vertebrata</taxon>
        <taxon>Euteleostomi</taxon>
        <taxon>Actinopterygii</taxon>
        <taxon>Neopterygii</taxon>
        <taxon>Teleostei</taxon>
        <taxon>Ostariophysi</taxon>
        <taxon>Siluriformes</taxon>
        <taxon>Pangasiidae</taxon>
        <taxon>Pangasianodon</taxon>
    </lineage>
</organism>
<evidence type="ECO:0000313" key="3">
    <source>
        <dbReference type="EMBL" id="KAB5553568.1"/>
    </source>
</evidence>
<gene>
    <name evidence="3" type="ORF">PHYPO_G00040110</name>
</gene>
<keyword evidence="4" id="KW-1185">Reference proteome</keyword>
<name>A0A5N5MEW1_PANHP</name>
<accession>A0A5N5MEW1</accession>
<dbReference type="AlphaFoldDB" id="A0A5N5MEW1"/>
<feature type="domain" description="Serine/threonine-protein kinase SMG1 N-terminal" evidence="2">
    <location>
        <begin position="27"/>
        <end position="134"/>
    </location>
</feature>
<feature type="region of interest" description="Disordered" evidence="1">
    <location>
        <begin position="1"/>
        <end position="72"/>
    </location>
</feature>
<evidence type="ECO:0000259" key="2">
    <source>
        <dbReference type="Pfam" id="PF17229"/>
    </source>
</evidence>
<dbReference type="SUPFAM" id="SSF48371">
    <property type="entry name" value="ARM repeat"/>
    <property type="match status" value="1"/>
</dbReference>
<dbReference type="EMBL" id="VFJC01000014">
    <property type="protein sequence ID" value="KAB5553568.1"/>
    <property type="molecule type" value="Genomic_DNA"/>
</dbReference>
<dbReference type="InterPro" id="IPR016024">
    <property type="entry name" value="ARM-type_fold"/>
</dbReference>
<evidence type="ECO:0000256" key="1">
    <source>
        <dbReference type="SAM" id="MobiDB-lite"/>
    </source>
</evidence>